<keyword evidence="4" id="KW-1185">Reference proteome</keyword>
<dbReference type="Proteomes" id="UP000003963">
    <property type="component" value="Unassembled WGS sequence"/>
</dbReference>
<evidence type="ECO:0000313" key="3">
    <source>
        <dbReference type="EMBL" id="EFL29201.1"/>
    </source>
</evidence>
<feature type="domain" description="Transposase IS4-like" evidence="2">
    <location>
        <begin position="9"/>
        <end position="144"/>
    </location>
</feature>
<accession>D9WJA4</accession>
<dbReference type="Pfam" id="PF01609">
    <property type="entry name" value="DDE_Tnp_1"/>
    <property type="match status" value="1"/>
</dbReference>
<dbReference type="AlphaFoldDB" id="D9WJA4"/>
<sequence>MKAALLGRSRGGLTSKIHLAADRRCRPMALLLTAGQAADSPQFIPVLSKVRVRLPVGRPRTRPAAVAGDKAYSSRANRAHLRKRRIKAVIPEKKDQAANRRKKGSRGGRPVTHNADLYRDRNTVERAINRLKDWRGIATRYDKTSESYLAGLHLRAATIWISSLLKAD</sequence>
<evidence type="ECO:0000313" key="4">
    <source>
        <dbReference type="Proteomes" id="UP000003963"/>
    </source>
</evidence>
<organism evidence="3 4">
    <name type="scientific">Streptomyces himastatinicus ATCC 53653</name>
    <dbReference type="NCBI Taxonomy" id="457427"/>
    <lineage>
        <taxon>Bacteria</taxon>
        <taxon>Bacillati</taxon>
        <taxon>Actinomycetota</taxon>
        <taxon>Actinomycetes</taxon>
        <taxon>Kitasatosporales</taxon>
        <taxon>Streptomycetaceae</taxon>
        <taxon>Streptomyces</taxon>
        <taxon>Streptomyces violaceusniger group</taxon>
    </lineage>
</organism>
<name>D9WJA4_9ACTN</name>
<dbReference type="PANTHER" id="PTHR30007:SF1">
    <property type="entry name" value="BLR1914 PROTEIN"/>
    <property type="match status" value="1"/>
</dbReference>
<evidence type="ECO:0000259" key="2">
    <source>
        <dbReference type="Pfam" id="PF01609"/>
    </source>
</evidence>
<evidence type="ECO:0000256" key="1">
    <source>
        <dbReference type="SAM" id="MobiDB-lite"/>
    </source>
</evidence>
<gene>
    <name evidence="3" type="ORF">SSOG_08915</name>
</gene>
<dbReference type="NCBIfam" id="NF033580">
    <property type="entry name" value="transpos_IS5_3"/>
    <property type="match status" value="1"/>
</dbReference>
<dbReference type="GO" id="GO:0006313">
    <property type="term" value="P:DNA transposition"/>
    <property type="evidence" value="ECO:0007669"/>
    <property type="project" value="InterPro"/>
</dbReference>
<proteinExistence type="predicted"/>
<protein>
    <submittedName>
        <fullName evidence="3">IS4 family transposase</fullName>
    </submittedName>
</protein>
<dbReference type="GO" id="GO:0003677">
    <property type="term" value="F:DNA binding"/>
    <property type="evidence" value="ECO:0007669"/>
    <property type="project" value="InterPro"/>
</dbReference>
<dbReference type="GO" id="GO:0004803">
    <property type="term" value="F:transposase activity"/>
    <property type="evidence" value="ECO:0007669"/>
    <property type="project" value="InterPro"/>
</dbReference>
<feature type="region of interest" description="Disordered" evidence="1">
    <location>
        <begin position="93"/>
        <end position="118"/>
    </location>
</feature>
<dbReference type="STRING" id="457427.SSOG_08915"/>
<dbReference type="EMBL" id="GG657754">
    <property type="protein sequence ID" value="EFL29201.1"/>
    <property type="molecule type" value="Genomic_DNA"/>
</dbReference>
<reference evidence="3 4" key="1">
    <citation type="submission" date="2009-02" db="EMBL/GenBank/DDBJ databases">
        <title>Annotation of Streptomyces hygroscopicus strain ATCC 53653.</title>
        <authorList>
            <consortium name="The Broad Institute Genome Sequencing Platform"/>
            <consortium name="Broad Institute Microbial Sequencing Center"/>
            <person name="Fischbach M."/>
            <person name="Godfrey P."/>
            <person name="Ward D."/>
            <person name="Young S."/>
            <person name="Zeng Q."/>
            <person name="Koehrsen M."/>
            <person name="Alvarado L."/>
            <person name="Berlin A.M."/>
            <person name="Bochicchio J."/>
            <person name="Borenstein D."/>
            <person name="Chapman S.B."/>
            <person name="Chen Z."/>
            <person name="Engels R."/>
            <person name="Freedman E."/>
            <person name="Gellesch M."/>
            <person name="Goldberg J."/>
            <person name="Griggs A."/>
            <person name="Gujja S."/>
            <person name="Heilman E.R."/>
            <person name="Heiman D.I."/>
            <person name="Hepburn T.A."/>
            <person name="Howarth C."/>
            <person name="Jen D."/>
            <person name="Larson L."/>
            <person name="Lewis B."/>
            <person name="Mehta T."/>
            <person name="Park D."/>
            <person name="Pearson M."/>
            <person name="Richards J."/>
            <person name="Roberts A."/>
            <person name="Saif S."/>
            <person name="Shea T.D."/>
            <person name="Shenoy N."/>
            <person name="Sisk P."/>
            <person name="Stolte C."/>
            <person name="Sykes S.N."/>
            <person name="Thomson T."/>
            <person name="Walk T."/>
            <person name="White J."/>
            <person name="Yandava C."/>
            <person name="Straight P."/>
            <person name="Clardy J."/>
            <person name="Hung D."/>
            <person name="Kolter R."/>
            <person name="Mekalanos J."/>
            <person name="Walker S."/>
            <person name="Walsh C.T."/>
            <person name="Wieland-Brown L.C."/>
            <person name="Haas B."/>
            <person name="Nusbaum C."/>
            <person name="Birren B."/>
        </authorList>
    </citation>
    <scope>NUCLEOTIDE SEQUENCE [LARGE SCALE GENOMIC DNA]</scope>
    <source>
        <strain evidence="3 4">ATCC 53653</strain>
    </source>
</reference>
<dbReference type="PANTHER" id="PTHR30007">
    <property type="entry name" value="PHP DOMAIN PROTEIN"/>
    <property type="match status" value="1"/>
</dbReference>
<dbReference type="InterPro" id="IPR002559">
    <property type="entry name" value="Transposase_11"/>
</dbReference>
<dbReference type="HOGENOM" id="CLU_055261_9_1_11"/>